<keyword evidence="4 6" id="KW-1133">Transmembrane helix</keyword>
<evidence type="ECO:0000256" key="1">
    <source>
        <dbReference type="ARBA" id="ARBA00004651"/>
    </source>
</evidence>
<dbReference type="Gene3D" id="1.20.1250.20">
    <property type="entry name" value="MFS general substrate transporter like domains"/>
    <property type="match status" value="1"/>
</dbReference>
<evidence type="ECO:0000256" key="6">
    <source>
        <dbReference type="SAM" id="Phobius"/>
    </source>
</evidence>
<dbReference type="PROSITE" id="PS50850">
    <property type="entry name" value="MFS"/>
    <property type="match status" value="1"/>
</dbReference>
<dbReference type="Pfam" id="PF07690">
    <property type="entry name" value="MFS_1"/>
    <property type="match status" value="1"/>
</dbReference>
<organism evidence="8 9">
    <name type="scientific">Polaromonas aquatica</name>
    <dbReference type="NCBI Taxonomy" id="332657"/>
    <lineage>
        <taxon>Bacteria</taxon>
        <taxon>Pseudomonadati</taxon>
        <taxon>Pseudomonadota</taxon>
        <taxon>Betaproteobacteria</taxon>
        <taxon>Burkholderiales</taxon>
        <taxon>Comamonadaceae</taxon>
        <taxon>Polaromonas</taxon>
    </lineage>
</organism>
<evidence type="ECO:0000256" key="4">
    <source>
        <dbReference type="ARBA" id="ARBA00022989"/>
    </source>
</evidence>
<feature type="domain" description="Major facilitator superfamily (MFS) profile" evidence="7">
    <location>
        <begin position="25"/>
        <end position="426"/>
    </location>
</feature>
<keyword evidence="2" id="KW-1003">Cell membrane</keyword>
<feature type="transmembrane region" description="Helical" evidence="6">
    <location>
        <begin position="305"/>
        <end position="323"/>
    </location>
</feature>
<accession>A0ABW1TYN8</accession>
<feature type="transmembrane region" description="Helical" evidence="6">
    <location>
        <begin position="239"/>
        <end position="260"/>
    </location>
</feature>
<feature type="transmembrane region" description="Helical" evidence="6">
    <location>
        <begin position="21"/>
        <end position="41"/>
    </location>
</feature>
<comment type="subcellular location">
    <subcellularLocation>
        <location evidence="1">Cell membrane</location>
        <topology evidence="1">Multi-pass membrane protein</topology>
    </subcellularLocation>
</comment>
<keyword evidence="5 6" id="KW-0472">Membrane</keyword>
<name>A0ABW1TYN8_9BURK</name>
<gene>
    <name evidence="8" type="ORF">ACFQND_16070</name>
</gene>
<feature type="transmembrane region" description="Helical" evidence="6">
    <location>
        <begin position="396"/>
        <end position="416"/>
    </location>
</feature>
<feature type="transmembrane region" description="Helical" evidence="6">
    <location>
        <begin position="61"/>
        <end position="79"/>
    </location>
</feature>
<evidence type="ECO:0000256" key="5">
    <source>
        <dbReference type="ARBA" id="ARBA00023136"/>
    </source>
</evidence>
<feature type="transmembrane region" description="Helical" evidence="6">
    <location>
        <begin position="272"/>
        <end position="293"/>
    </location>
</feature>
<keyword evidence="9" id="KW-1185">Reference proteome</keyword>
<dbReference type="PANTHER" id="PTHR43124">
    <property type="entry name" value="PURINE EFFLUX PUMP PBUE"/>
    <property type="match status" value="1"/>
</dbReference>
<dbReference type="InterPro" id="IPR011701">
    <property type="entry name" value="MFS"/>
</dbReference>
<dbReference type="SUPFAM" id="SSF103473">
    <property type="entry name" value="MFS general substrate transporter"/>
    <property type="match status" value="1"/>
</dbReference>
<feature type="transmembrane region" description="Helical" evidence="6">
    <location>
        <begin position="149"/>
        <end position="173"/>
    </location>
</feature>
<evidence type="ECO:0000256" key="3">
    <source>
        <dbReference type="ARBA" id="ARBA00022692"/>
    </source>
</evidence>
<feature type="transmembrane region" description="Helical" evidence="6">
    <location>
        <begin position="116"/>
        <end position="137"/>
    </location>
</feature>
<reference evidence="9" key="1">
    <citation type="journal article" date="2019" name="Int. J. Syst. Evol. Microbiol.">
        <title>The Global Catalogue of Microorganisms (GCM) 10K type strain sequencing project: providing services to taxonomists for standard genome sequencing and annotation.</title>
        <authorList>
            <consortium name="The Broad Institute Genomics Platform"/>
            <consortium name="The Broad Institute Genome Sequencing Center for Infectious Disease"/>
            <person name="Wu L."/>
            <person name="Ma J."/>
        </authorList>
    </citation>
    <scope>NUCLEOTIDE SEQUENCE [LARGE SCALE GENOMIC DNA]</scope>
    <source>
        <strain evidence="9">CCUG 39402</strain>
    </source>
</reference>
<dbReference type="RefSeq" id="WP_371439295.1">
    <property type="nucleotide sequence ID" value="NZ_JBHSRS010000080.1"/>
</dbReference>
<feature type="transmembrane region" description="Helical" evidence="6">
    <location>
        <begin position="179"/>
        <end position="199"/>
    </location>
</feature>
<comment type="caution">
    <text evidence="8">The sequence shown here is derived from an EMBL/GenBank/DDBJ whole genome shotgun (WGS) entry which is preliminary data.</text>
</comment>
<dbReference type="InterPro" id="IPR050189">
    <property type="entry name" value="MFS_Efflux_Transporters"/>
</dbReference>
<dbReference type="EMBL" id="JBHSRS010000080">
    <property type="protein sequence ID" value="MFC6282744.1"/>
    <property type="molecule type" value="Genomic_DNA"/>
</dbReference>
<feature type="transmembrane region" description="Helical" evidence="6">
    <location>
        <begin position="91"/>
        <end position="110"/>
    </location>
</feature>
<dbReference type="InterPro" id="IPR036259">
    <property type="entry name" value="MFS_trans_sf"/>
</dbReference>
<protein>
    <submittedName>
        <fullName evidence="8">MFS transporter</fullName>
    </submittedName>
</protein>
<evidence type="ECO:0000256" key="2">
    <source>
        <dbReference type="ARBA" id="ARBA00022475"/>
    </source>
</evidence>
<proteinExistence type="predicted"/>
<keyword evidence="3 6" id="KW-0812">Transmembrane</keyword>
<feature type="transmembrane region" description="Helical" evidence="6">
    <location>
        <begin position="329"/>
        <end position="353"/>
    </location>
</feature>
<dbReference type="Proteomes" id="UP001596270">
    <property type="component" value="Unassembled WGS sequence"/>
</dbReference>
<dbReference type="InterPro" id="IPR020846">
    <property type="entry name" value="MFS_dom"/>
</dbReference>
<evidence type="ECO:0000259" key="7">
    <source>
        <dbReference type="PROSITE" id="PS50850"/>
    </source>
</evidence>
<feature type="transmembrane region" description="Helical" evidence="6">
    <location>
        <begin position="365"/>
        <end position="384"/>
    </location>
</feature>
<sequence>MTVAQTILPRLADPAHLDRRTGAIVFLAFAAAYFCSALVRAITATLSPVLTQEFTLHARDLGLLAGGYFFGFAAIQLPLGKWLDKHGPKHVILWFLSLAVLGCLAFSMASSFTWLLAARVLVGMGVGACLMAPLTGYRRWFDASTLLRANSWMLMTGSLGMLASTLPVQWLLPLTGWRALFWILAAMILLAMVAIVWLVPAWQANTKPRAGATDVEAAAASGSYSEIWKNRYFRKMVPLAFFNYAGLVAMQTLWAGPWLIKVSGYTPLEAATGLFCINAAMLVTFWSWGMANPWLAARGWSTDRLVTWGAPVSMVLLAANILGGSSTGWQGWAVFCMATSVMGLMQPAVGMAFRSSLAGRALSAYNLAIFAGVFVVQWGIGLLIDAFTDIGFAQVASFQAAMGVYLCCCIASYAYFVSVKADNSPQ</sequence>
<evidence type="ECO:0000313" key="8">
    <source>
        <dbReference type="EMBL" id="MFC6282744.1"/>
    </source>
</evidence>
<evidence type="ECO:0000313" key="9">
    <source>
        <dbReference type="Proteomes" id="UP001596270"/>
    </source>
</evidence>
<dbReference type="PANTHER" id="PTHR43124:SF3">
    <property type="entry name" value="CHLORAMPHENICOL EFFLUX PUMP RV0191"/>
    <property type="match status" value="1"/>
</dbReference>